<keyword evidence="3" id="KW-1185">Reference proteome</keyword>
<organism evidence="2 3">
    <name type="scientific">Spirosoma terrae</name>
    <dbReference type="NCBI Taxonomy" id="1968276"/>
    <lineage>
        <taxon>Bacteria</taxon>
        <taxon>Pseudomonadati</taxon>
        <taxon>Bacteroidota</taxon>
        <taxon>Cytophagia</taxon>
        <taxon>Cytophagales</taxon>
        <taxon>Cytophagaceae</taxon>
        <taxon>Spirosoma</taxon>
    </lineage>
</organism>
<gene>
    <name evidence="2" type="ORF">GK108_09370</name>
</gene>
<dbReference type="Pfam" id="PF03551">
    <property type="entry name" value="PadR"/>
    <property type="match status" value="1"/>
</dbReference>
<dbReference type="Proteomes" id="UP000474175">
    <property type="component" value="Unassembled WGS sequence"/>
</dbReference>
<protein>
    <submittedName>
        <fullName evidence="2">Helix-turn-helix transcriptional regulator</fullName>
    </submittedName>
</protein>
<dbReference type="InterPro" id="IPR005149">
    <property type="entry name" value="Tscrpt_reg_PadR_N"/>
</dbReference>
<proteinExistence type="predicted"/>
<accession>A0A6L9L6W9</accession>
<evidence type="ECO:0000313" key="3">
    <source>
        <dbReference type="Proteomes" id="UP000474175"/>
    </source>
</evidence>
<sequence>MNSSTTEYLRGTLKTIVLTLLAEKERMYGYEITQEAKERTSGEIVLTFGSLYPVLYKLEQEGLVQTESEEVEGRLRKYYALTLTGRQAARQKLLDFTHFTQLMNRLLQTPLTLSAQV</sequence>
<dbReference type="RefSeq" id="WP_163946342.1">
    <property type="nucleotide sequence ID" value="NZ_JAAFZH010000003.1"/>
</dbReference>
<name>A0A6L9L6W9_9BACT</name>
<comment type="caution">
    <text evidence="2">The sequence shown here is derived from an EMBL/GenBank/DDBJ whole genome shotgun (WGS) entry which is preliminary data.</text>
</comment>
<feature type="domain" description="Transcription regulator PadR N-terminal" evidence="1">
    <location>
        <begin position="17"/>
        <end position="90"/>
    </location>
</feature>
<dbReference type="Gene3D" id="1.10.10.10">
    <property type="entry name" value="Winged helix-like DNA-binding domain superfamily/Winged helix DNA-binding domain"/>
    <property type="match status" value="1"/>
</dbReference>
<dbReference type="InterPro" id="IPR036388">
    <property type="entry name" value="WH-like_DNA-bd_sf"/>
</dbReference>
<evidence type="ECO:0000259" key="1">
    <source>
        <dbReference type="Pfam" id="PF03551"/>
    </source>
</evidence>
<dbReference type="AlphaFoldDB" id="A0A6L9L6W9"/>
<dbReference type="EMBL" id="JAAFZH010000003">
    <property type="protein sequence ID" value="NDU95082.1"/>
    <property type="molecule type" value="Genomic_DNA"/>
</dbReference>
<dbReference type="PANTHER" id="PTHR43252">
    <property type="entry name" value="TRANSCRIPTIONAL REGULATOR YQJI"/>
    <property type="match status" value="1"/>
</dbReference>
<dbReference type="PANTHER" id="PTHR43252:SF7">
    <property type="entry name" value="TRANSCRIPTIONAL REGULATOR YQJI"/>
    <property type="match status" value="1"/>
</dbReference>
<evidence type="ECO:0000313" key="2">
    <source>
        <dbReference type="EMBL" id="NDU95082.1"/>
    </source>
</evidence>
<reference evidence="2 3" key="1">
    <citation type="submission" date="2020-02" db="EMBL/GenBank/DDBJ databases">
        <title>Draft genome sequence of two Spirosoma agri KCTC 52727 and Spirosoma terrae KCTC 52035.</title>
        <authorList>
            <person name="Rojas J."/>
            <person name="Ambika Manirajan B."/>
            <person name="Suarez C."/>
            <person name="Ratering S."/>
            <person name="Schnell S."/>
        </authorList>
    </citation>
    <scope>NUCLEOTIDE SEQUENCE [LARGE SCALE GENOMIC DNA]</scope>
    <source>
        <strain evidence="2 3">KCTC 52035</strain>
    </source>
</reference>
<dbReference type="InterPro" id="IPR036390">
    <property type="entry name" value="WH_DNA-bd_sf"/>
</dbReference>
<dbReference type="SUPFAM" id="SSF46785">
    <property type="entry name" value="Winged helix' DNA-binding domain"/>
    <property type="match status" value="1"/>
</dbReference>